<dbReference type="PANTHER" id="PTHR30055">
    <property type="entry name" value="HTH-TYPE TRANSCRIPTIONAL REGULATOR RUTR"/>
    <property type="match status" value="1"/>
</dbReference>
<dbReference type="InterPro" id="IPR023772">
    <property type="entry name" value="DNA-bd_HTH_TetR-type_CS"/>
</dbReference>
<dbReference type="InterPro" id="IPR049484">
    <property type="entry name" value="Rv0078-like_C"/>
</dbReference>
<feature type="domain" description="HTH tetR-type" evidence="5">
    <location>
        <begin position="10"/>
        <end position="70"/>
    </location>
</feature>
<dbReference type="EMBL" id="CP035733">
    <property type="protein sequence ID" value="QGY80960.1"/>
    <property type="molecule type" value="Genomic_DNA"/>
</dbReference>
<dbReference type="InterPro" id="IPR050109">
    <property type="entry name" value="HTH-type_TetR-like_transc_reg"/>
</dbReference>
<dbReference type="Proteomes" id="UP000428803">
    <property type="component" value="Chromosome"/>
</dbReference>
<evidence type="ECO:0000256" key="2">
    <source>
        <dbReference type="ARBA" id="ARBA00023125"/>
    </source>
</evidence>
<reference evidence="7" key="1">
    <citation type="submission" date="2019-01" db="EMBL/GenBank/DDBJ databases">
        <title>Sphingorhabdus lacus sp.nov., isolated from an oligotrophic freshwater lake.</title>
        <authorList>
            <person name="Park M."/>
        </authorList>
    </citation>
    <scope>NUCLEOTIDE SEQUENCE [LARGE SCALE GENOMIC DNA]</scope>
    <source>
        <strain evidence="7">IMCC1753</strain>
    </source>
</reference>
<evidence type="ECO:0000256" key="3">
    <source>
        <dbReference type="ARBA" id="ARBA00023163"/>
    </source>
</evidence>
<dbReference type="InterPro" id="IPR001647">
    <property type="entry name" value="HTH_TetR"/>
</dbReference>
<evidence type="ECO:0000313" key="6">
    <source>
        <dbReference type="EMBL" id="QGY80960.1"/>
    </source>
</evidence>
<evidence type="ECO:0000256" key="1">
    <source>
        <dbReference type="ARBA" id="ARBA00023015"/>
    </source>
</evidence>
<dbReference type="GO" id="GO:0003700">
    <property type="term" value="F:DNA-binding transcription factor activity"/>
    <property type="evidence" value="ECO:0007669"/>
    <property type="project" value="TreeGrafter"/>
</dbReference>
<dbReference type="PANTHER" id="PTHR30055:SF234">
    <property type="entry name" value="HTH-TYPE TRANSCRIPTIONAL REGULATOR BETI"/>
    <property type="match status" value="1"/>
</dbReference>
<protein>
    <submittedName>
        <fullName evidence="6">TetR/AcrR family transcriptional regulator</fullName>
    </submittedName>
</protein>
<dbReference type="KEGG" id="slaa:EUU25_10220"/>
<feature type="DNA-binding region" description="H-T-H motif" evidence="4">
    <location>
        <begin position="33"/>
        <end position="52"/>
    </location>
</feature>
<gene>
    <name evidence="6" type="ORF">EUU25_10220</name>
</gene>
<keyword evidence="1" id="KW-0805">Transcription regulation</keyword>
<proteinExistence type="predicted"/>
<dbReference type="PROSITE" id="PS50977">
    <property type="entry name" value="HTH_TETR_2"/>
    <property type="match status" value="1"/>
</dbReference>
<keyword evidence="3" id="KW-0804">Transcription</keyword>
<sequence>MGKKSAAEAEKTRKLIVATARELFAELGFAGATTSRIAKSAGLTEGAFFHHFKDKKALFAEVVKNLQREFAHAVVVRGQKGNDPLERFIIGSRASIELSQSPEYLRLVLIEAPTILGGENWREIDAVTSLSVIEPALVAITGRDNIAPAVLRPMALLVLGLLNETAFALARRDDQITIDDVVDILELSINDWLHRLDKPKAASRKISATSVAANGKIKSLKAGITS</sequence>
<keyword evidence="7" id="KW-1185">Reference proteome</keyword>
<dbReference type="AlphaFoldDB" id="A0A6I6L4C7"/>
<evidence type="ECO:0000313" key="7">
    <source>
        <dbReference type="Proteomes" id="UP000428803"/>
    </source>
</evidence>
<dbReference type="Pfam" id="PF00440">
    <property type="entry name" value="TetR_N"/>
    <property type="match status" value="1"/>
</dbReference>
<dbReference type="PRINTS" id="PR00455">
    <property type="entry name" value="HTHTETR"/>
</dbReference>
<dbReference type="OrthoDB" id="9816296at2"/>
<keyword evidence="2 4" id="KW-0238">DNA-binding</keyword>
<dbReference type="GO" id="GO:0000976">
    <property type="term" value="F:transcription cis-regulatory region binding"/>
    <property type="evidence" value="ECO:0007669"/>
    <property type="project" value="TreeGrafter"/>
</dbReference>
<organism evidence="6 7">
    <name type="scientific">Sphingorhabdus lacus</name>
    <dbReference type="NCBI Taxonomy" id="392610"/>
    <lineage>
        <taxon>Bacteria</taxon>
        <taxon>Pseudomonadati</taxon>
        <taxon>Pseudomonadota</taxon>
        <taxon>Alphaproteobacteria</taxon>
        <taxon>Sphingomonadales</taxon>
        <taxon>Sphingomonadaceae</taxon>
        <taxon>Sphingorhabdus</taxon>
    </lineage>
</organism>
<evidence type="ECO:0000256" key="4">
    <source>
        <dbReference type="PROSITE-ProRule" id="PRU00335"/>
    </source>
</evidence>
<evidence type="ECO:0000259" key="5">
    <source>
        <dbReference type="PROSITE" id="PS50977"/>
    </source>
</evidence>
<dbReference type="Pfam" id="PF21351">
    <property type="entry name" value="TetR_C_41"/>
    <property type="match status" value="1"/>
</dbReference>
<name>A0A6I6L4C7_9SPHN</name>
<accession>A0A6I6L4C7</accession>
<dbReference type="PROSITE" id="PS01081">
    <property type="entry name" value="HTH_TETR_1"/>
    <property type="match status" value="1"/>
</dbReference>
<dbReference type="Gene3D" id="1.10.357.10">
    <property type="entry name" value="Tetracycline Repressor, domain 2"/>
    <property type="match status" value="1"/>
</dbReference>
<dbReference type="InterPro" id="IPR009057">
    <property type="entry name" value="Homeodomain-like_sf"/>
</dbReference>
<dbReference type="RefSeq" id="WP_158900697.1">
    <property type="nucleotide sequence ID" value="NZ_CP035733.1"/>
</dbReference>
<dbReference type="SUPFAM" id="SSF46689">
    <property type="entry name" value="Homeodomain-like"/>
    <property type="match status" value="1"/>
</dbReference>